<evidence type="ECO:0000313" key="13">
    <source>
        <dbReference type="Proteomes" id="UP000001366"/>
    </source>
</evidence>
<dbReference type="HOGENOM" id="CLU_044403_5_1_0"/>
<dbReference type="Pfam" id="PF02424">
    <property type="entry name" value="ApbE"/>
    <property type="match status" value="1"/>
</dbReference>
<keyword evidence="4 10" id="KW-0808">Transferase</keyword>
<dbReference type="PaxDb" id="123214-PERMA_1278"/>
<evidence type="ECO:0000256" key="8">
    <source>
        <dbReference type="ARBA" id="ARBA00031306"/>
    </source>
</evidence>
<dbReference type="SUPFAM" id="SSF143631">
    <property type="entry name" value="ApbE-like"/>
    <property type="match status" value="1"/>
</dbReference>
<proteinExistence type="inferred from homology"/>
<keyword evidence="6 10" id="KW-0274">FAD</keyword>
<protein>
    <recommendedName>
        <fullName evidence="2 10">FAD:protein FMN transferase</fullName>
        <ecNumber evidence="1 10">2.7.1.180</ecNumber>
    </recommendedName>
    <alternativeName>
        <fullName evidence="8 10">Flavin transferase</fullName>
    </alternativeName>
</protein>
<dbReference type="Gene3D" id="3.10.520.10">
    <property type="entry name" value="ApbE-like domains"/>
    <property type="match status" value="1"/>
</dbReference>
<keyword evidence="3 10" id="KW-0285">Flavoprotein</keyword>
<dbReference type="PANTHER" id="PTHR30040:SF2">
    <property type="entry name" value="FAD:PROTEIN FMN TRANSFERASE"/>
    <property type="match status" value="1"/>
</dbReference>
<evidence type="ECO:0000256" key="11">
    <source>
        <dbReference type="PIRSR" id="PIRSR006268-2"/>
    </source>
</evidence>
<evidence type="ECO:0000256" key="10">
    <source>
        <dbReference type="PIRNR" id="PIRNR006268"/>
    </source>
</evidence>
<comment type="cofactor">
    <cofactor evidence="11">
        <name>Mg(2+)</name>
        <dbReference type="ChEBI" id="CHEBI:18420"/>
    </cofactor>
    <cofactor evidence="11">
        <name>Mn(2+)</name>
        <dbReference type="ChEBI" id="CHEBI:29035"/>
    </cofactor>
    <text evidence="11">Magnesium. Can also use manganese.</text>
</comment>
<evidence type="ECO:0000256" key="6">
    <source>
        <dbReference type="ARBA" id="ARBA00022827"/>
    </source>
</evidence>
<keyword evidence="7 10" id="KW-0460">Magnesium</keyword>
<evidence type="ECO:0000313" key="12">
    <source>
        <dbReference type="EMBL" id="ACO03155.1"/>
    </source>
</evidence>
<comment type="catalytic activity">
    <reaction evidence="9 10">
        <text>L-threonyl-[protein] + FAD = FMN-L-threonyl-[protein] + AMP + H(+)</text>
        <dbReference type="Rhea" id="RHEA:36847"/>
        <dbReference type="Rhea" id="RHEA-COMP:11060"/>
        <dbReference type="Rhea" id="RHEA-COMP:11061"/>
        <dbReference type="ChEBI" id="CHEBI:15378"/>
        <dbReference type="ChEBI" id="CHEBI:30013"/>
        <dbReference type="ChEBI" id="CHEBI:57692"/>
        <dbReference type="ChEBI" id="CHEBI:74257"/>
        <dbReference type="ChEBI" id="CHEBI:456215"/>
        <dbReference type="EC" id="2.7.1.180"/>
    </reaction>
</comment>
<feature type="binding site" evidence="11">
    <location>
        <position position="158"/>
    </location>
    <ligand>
        <name>Mg(2+)</name>
        <dbReference type="ChEBI" id="CHEBI:18420"/>
    </ligand>
</feature>
<dbReference type="KEGG" id="pmx:PERMA_1278"/>
<keyword evidence="12" id="KW-0449">Lipoprotein</keyword>
<evidence type="ECO:0000256" key="7">
    <source>
        <dbReference type="ARBA" id="ARBA00022842"/>
    </source>
</evidence>
<comment type="similarity">
    <text evidence="10">Belongs to the ApbE family.</text>
</comment>
<dbReference type="EC" id="2.7.1.180" evidence="1 10"/>
<evidence type="ECO:0000256" key="1">
    <source>
        <dbReference type="ARBA" id="ARBA00011955"/>
    </source>
</evidence>
<gene>
    <name evidence="12" type="ordered locus">PERMA_1278</name>
</gene>
<evidence type="ECO:0000256" key="5">
    <source>
        <dbReference type="ARBA" id="ARBA00022723"/>
    </source>
</evidence>
<dbReference type="PANTHER" id="PTHR30040">
    <property type="entry name" value="THIAMINE BIOSYNTHESIS LIPOPROTEIN APBE"/>
    <property type="match status" value="1"/>
</dbReference>
<dbReference type="STRING" id="123214.PERMA_1278"/>
<dbReference type="EMBL" id="CP001230">
    <property type="protein sequence ID" value="ACO03155.1"/>
    <property type="molecule type" value="Genomic_DNA"/>
</dbReference>
<organism evidence="12 13">
    <name type="scientific">Persephonella marina (strain DSM 14350 / EX-H1)</name>
    <dbReference type="NCBI Taxonomy" id="123214"/>
    <lineage>
        <taxon>Bacteria</taxon>
        <taxon>Pseudomonadati</taxon>
        <taxon>Aquificota</taxon>
        <taxon>Aquificia</taxon>
        <taxon>Aquificales</taxon>
        <taxon>Hydrogenothermaceae</taxon>
        <taxon>Persephonella</taxon>
    </lineage>
</organism>
<evidence type="ECO:0000256" key="4">
    <source>
        <dbReference type="ARBA" id="ARBA00022679"/>
    </source>
</evidence>
<dbReference type="eggNOG" id="COG1477">
    <property type="taxonomic scope" value="Bacteria"/>
</dbReference>
<keyword evidence="5 10" id="KW-0479">Metal-binding</keyword>
<sequence>MFFLVFIILFTAKTAFSEELLTRTKIIMETYITVKLPEDRKELFEPAFEIFKDIDRKLSIYKESSEISILNKRKKHRLSDETLEALKRSIQICKETEGYFDITVGKITSDLFRFGFDDERVPEEKDLEVYKRPDPCSGIRIKGSYVEIDKDIKLDPGGMGKGYAVDLVYRFLKEKGVKKGVILASGDIRCIDRCVIYIKDPYGEGEIVRFRTKNDGTAVSTSGIYERFIKSKDNNHLINPKTGKPQKKKISVTLLWYGDNTELDGYTTAVSVMPLEKALNFLKSRGIGYILFLDNNRVILSKNIDSFVEDLRFLKSGVYIIKK</sequence>
<dbReference type="GO" id="GO:0046872">
    <property type="term" value="F:metal ion binding"/>
    <property type="evidence" value="ECO:0007669"/>
    <property type="project" value="UniProtKB-UniRule"/>
</dbReference>
<dbReference type="GO" id="GO:0016740">
    <property type="term" value="F:transferase activity"/>
    <property type="evidence" value="ECO:0007669"/>
    <property type="project" value="UniProtKB-UniRule"/>
</dbReference>
<dbReference type="InterPro" id="IPR003374">
    <property type="entry name" value="ApbE-like_sf"/>
</dbReference>
<reference evidence="12 13" key="1">
    <citation type="journal article" date="2009" name="J. Bacteriol.">
        <title>Complete and draft genome sequences of six members of the Aquificales.</title>
        <authorList>
            <person name="Reysenbach A.L."/>
            <person name="Hamamura N."/>
            <person name="Podar M."/>
            <person name="Griffiths E."/>
            <person name="Ferreira S."/>
            <person name="Hochstein R."/>
            <person name="Heidelberg J."/>
            <person name="Johnson J."/>
            <person name="Mead D."/>
            <person name="Pohorille A."/>
            <person name="Sarmiento M."/>
            <person name="Schweighofer K."/>
            <person name="Seshadri R."/>
            <person name="Voytek M.A."/>
        </authorList>
    </citation>
    <scope>NUCLEOTIDE SEQUENCE [LARGE SCALE GENOMIC DNA]</scope>
    <source>
        <strain evidence="13">DSM 14350 / EX-H1</strain>
    </source>
</reference>
<evidence type="ECO:0000256" key="3">
    <source>
        <dbReference type="ARBA" id="ARBA00022630"/>
    </source>
</evidence>
<keyword evidence="13" id="KW-1185">Reference proteome</keyword>
<evidence type="ECO:0000256" key="9">
    <source>
        <dbReference type="ARBA" id="ARBA00048540"/>
    </source>
</evidence>
<name>C0QQV6_PERMH</name>
<dbReference type="PIRSF" id="PIRSF006268">
    <property type="entry name" value="ApbE"/>
    <property type="match status" value="1"/>
</dbReference>
<feature type="binding site" evidence="11">
    <location>
        <position position="264"/>
    </location>
    <ligand>
        <name>Mg(2+)</name>
        <dbReference type="ChEBI" id="CHEBI:18420"/>
    </ligand>
</feature>
<dbReference type="RefSeq" id="WP_012675394.1">
    <property type="nucleotide sequence ID" value="NC_012440.1"/>
</dbReference>
<evidence type="ECO:0000256" key="2">
    <source>
        <dbReference type="ARBA" id="ARBA00016337"/>
    </source>
</evidence>
<feature type="binding site" evidence="11">
    <location>
        <position position="268"/>
    </location>
    <ligand>
        <name>Mg(2+)</name>
        <dbReference type="ChEBI" id="CHEBI:18420"/>
    </ligand>
</feature>
<dbReference type="AlphaFoldDB" id="C0QQV6"/>
<dbReference type="Proteomes" id="UP000001366">
    <property type="component" value="Chromosome"/>
</dbReference>
<dbReference type="InterPro" id="IPR024932">
    <property type="entry name" value="ApbE"/>
</dbReference>
<accession>C0QQV6</accession>